<dbReference type="EMBL" id="JABTTQ020003489">
    <property type="protein sequence ID" value="KAK6116541.1"/>
    <property type="molecule type" value="Genomic_DNA"/>
</dbReference>
<name>A0ABR0U214_REHGL</name>
<keyword evidence="4" id="KW-1185">Reference proteome</keyword>
<accession>A0ABR0U214</accession>
<evidence type="ECO:0000256" key="1">
    <source>
        <dbReference type="SAM" id="MobiDB-lite"/>
    </source>
</evidence>
<proteinExistence type="predicted"/>
<evidence type="ECO:0000259" key="2">
    <source>
        <dbReference type="Pfam" id="PF25349"/>
    </source>
</evidence>
<organism evidence="3 4">
    <name type="scientific">Rehmannia glutinosa</name>
    <name type="common">Chinese foxglove</name>
    <dbReference type="NCBI Taxonomy" id="99300"/>
    <lineage>
        <taxon>Eukaryota</taxon>
        <taxon>Viridiplantae</taxon>
        <taxon>Streptophyta</taxon>
        <taxon>Embryophyta</taxon>
        <taxon>Tracheophyta</taxon>
        <taxon>Spermatophyta</taxon>
        <taxon>Magnoliopsida</taxon>
        <taxon>eudicotyledons</taxon>
        <taxon>Gunneridae</taxon>
        <taxon>Pentapetalae</taxon>
        <taxon>asterids</taxon>
        <taxon>lamiids</taxon>
        <taxon>Lamiales</taxon>
        <taxon>Orobanchaceae</taxon>
        <taxon>Rehmannieae</taxon>
        <taxon>Rehmannia</taxon>
    </lineage>
</organism>
<dbReference type="InterPro" id="IPR057619">
    <property type="entry name" value="PH_PHS1"/>
</dbReference>
<comment type="caution">
    <text evidence="3">The sequence shown here is derived from an EMBL/GenBank/DDBJ whole genome shotgun (WGS) entry which is preliminary data.</text>
</comment>
<sequence length="297" mass="32888">MAGLVLAISTNSSELENHAHSSEISAVIDQWQVQYSRFINYSSFTFRRTHPSLSPVAKNRLLRGTWMSSSAKLTYQKSSTGLVDAVISVSLRSRVLEEHYISKMHFSWPQVSCVSGFPARGSKAVFVSYKDDTQKFALRFSTNNETEKFMNLVKEILENGSPRLLLGPAYNSELESQAEVTSSDGPTQRAEVDWQWKTSVDSGTQLMPPSSELNAAQDSVSDERIGDHEAAGEMSVFPPSFTQLLKNCHPAVSEAKPTESGDDLKTQFMQYLEGTSFKELLATVEDVVSVLGEDIVL</sequence>
<gene>
    <name evidence="3" type="ORF">DH2020_049647</name>
</gene>
<dbReference type="Proteomes" id="UP001318860">
    <property type="component" value="Unassembled WGS sequence"/>
</dbReference>
<dbReference type="Pfam" id="PF25349">
    <property type="entry name" value="PH_PHS1"/>
    <property type="match status" value="1"/>
</dbReference>
<protein>
    <recommendedName>
        <fullName evidence="2">Poor homologous synapsis 1 PH domain-containing protein</fullName>
    </recommendedName>
</protein>
<feature type="domain" description="Poor homologous synapsis 1 PH" evidence="2">
    <location>
        <begin position="29"/>
        <end position="161"/>
    </location>
</feature>
<evidence type="ECO:0000313" key="4">
    <source>
        <dbReference type="Proteomes" id="UP001318860"/>
    </source>
</evidence>
<feature type="compositionally biased region" description="Polar residues" evidence="1">
    <location>
        <begin position="201"/>
        <end position="219"/>
    </location>
</feature>
<evidence type="ECO:0000313" key="3">
    <source>
        <dbReference type="EMBL" id="KAK6116541.1"/>
    </source>
</evidence>
<reference evidence="3 4" key="1">
    <citation type="journal article" date="2021" name="Comput. Struct. Biotechnol. J.">
        <title>De novo genome assembly of the potent medicinal plant Rehmannia glutinosa using nanopore technology.</title>
        <authorList>
            <person name="Ma L."/>
            <person name="Dong C."/>
            <person name="Song C."/>
            <person name="Wang X."/>
            <person name="Zheng X."/>
            <person name="Niu Y."/>
            <person name="Chen S."/>
            <person name="Feng W."/>
        </authorList>
    </citation>
    <scope>NUCLEOTIDE SEQUENCE [LARGE SCALE GENOMIC DNA]</scope>
    <source>
        <strain evidence="3">DH-2019</strain>
    </source>
</reference>
<feature type="region of interest" description="Disordered" evidence="1">
    <location>
        <begin position="201"/>
        <end position="224"/>
    </location>
</feature>